<dbReference type="EMBL" id="GL984144">
    <property type="protein sequence ID" value="EGR29419.1"/>
    <property type="molecule type" value="Genomic_DNA"/>
</dbReference>
<proteinExistence type="predicted"/>
<gene>
    <name evidence="2" type="ORF">IMG5_155680</name>
</gene>
<dbReference type="AlphaFoldDB" id="G0QZB6"/>
<keyword evidence="1" id="KW-0812">Transmembrane</keyword>
<dbReference type="Proteomes" id="UP000008983">
    <property type="component" value="Unassembled WGS sequence"/>
</dbReference>
<organism evidence="2 3">
    <name type="scientific">Ichthyophthirius multifiliis</name>
    <name type="common">White spot disease agent</name>
    <name type="synonym">Ich</name>
    <dbReference type="NCBI Taxonomy" id="5932"/>
    <lineage>
        <taxon>Eukaryota</taxon>
        <taxon>Sar</taxon>
        <taxon>Alveolata</taxon>
        <taxon>Ciliophora</taxon>
        <taxon>Intramacronucleata</taxon>
        <taxon>Oligohymenophorea</taxon>
        <taxon>Hymenostomatida</taxon>
        <taxon>Ophryoglenina</taxon>
        <taxon>Ichthyophthirius</taxon>
    </lineage>
</organism>
<accession>G0QZB6</accession>
<keyword evidence="1" id="KW-0472">Membrane</keyword>
<sequence length="290" mass="36194">MMFVFNLQEVFRKIWIQQRRNTLFLRNQKAYIRHMVQLRLLFRKLEEILIFQEKWRKQYKKNKNQRIIKIKFKPLFKKKKLKQKNKKKFQLTQGLWLLDFYKKINRKLQKIIFRKSQNIQSNKMEEIKFFTIFNLLKVYRGNMYQEVLIWILMFKLLNNNNQQMILFHYQLNLLKLIFRSFKKLNNALNVKKNFLLKKLNAQLMEVNIFVIYIILIHVFIVIKLQKKMEFKLWGMQIFLIVRCLIIKVFICMLDAIWYFKINAQIRKAWNYKINKLKVLIRVFWIKLIRI</sequence>
<dbReference type="GeneID" id="14905520"/>
<evidence type="ECO:0008006" key="4">
    <source>
        <dbReference type="Google" id="ProtNLM"/>
    </source>
</evidence>
<keyword evidence="1" id="KW-1133">Transmembrane helix</keyword>
<evidence type="ECO:0000313" key="3">
    <source>
        <dbReference type="Proteomes" id="UP000008983"/>
    </source>
</evidence>
<evidence type="ECO:0000256" key="1">
    <source>
        <dbReference type="SAM" id="Phobius"/>
    </source>
</evidence>
<feature type="transmembrane region" description="Helical" evidence="1">
    <location>
        <begin position="237"/>
        <end position="259"/>
    </location>
</feature>
<feature type="transmembrane region" description="Helical" evidence="1">
    <location>
        <begin position="206"/>
        <end position="225"/>
    </location>
</feature>
<reference evidence="2 3" key="1">
    <citation type="submission" date="2011-07" db="EMBL/GenBank/DDBJ databases">
        <authorList>
            <person name="Coyne R."/>
            <person name="Brami D."/>
            <person name="Johnson J."/>
            <person name="Hostetler J."/>
            <person name="Hannick L."/>
            <person name="Clark T."/>
            <person name="Cassidy-Hanley D."/>
            <person name="Inman J."/>
        </authorList>
    </citation>
    <scope>NUCLEOTIDE SEQUENCE [LARGE SCALE GENOMIC DNA]</scope>
    <source>
        <strain evidence="2 3">G5</strain>
    </source>
</reference>
<dbReference type="RefSeq" id="XP_004030655.1">
    <property type="nucleotide sequence ID" value="XM_004030607.1"/>
</dbReference>
<keyword evidence="3" id="KW-1185">Reference proteome</keyword>
<protein>
    <recommendedName>
        <fullName evidence="4">Transmembrane protein</fullName>
    </recommendedName>
</protein>
<evidence type="ECO:0000313" key="2">
    <source>
        <dbReference type="EMBL" id="EGR29419.1"/>
    </source>
</evidence>
<dbReference type="InParanoid" id="G0QZB6"/>
<name>G0QZB6_ICHMU</name>